<comment type="caution">
    <text evidence="7">The sequence shown here is derived from an EMBL/GenBank/DDBJ whole genome shotgun (WGS) entry which is preliminary data.</text>
</comment>
<evidence type="ECO:0000256" key="5">
    <source>
        <dbReference type="ARBA" id="ARBA00023306"/>
    </source>
</evidence>
<gene>
    <name evidence="7" type="ORF">Fot_25144</name>
</gene>
<keyword evidence="2" id="KW-0808">Transferase</keyword>
<feature type="domain" description="E3 ubiquitin-protein ligase CHFR cysteine rich" evidence="6">
    <location>
        <begin position="199"/>
        <end position="323"/>
    </location>
</feature>
<evidence type="ECO:0000256" key="1">
    <source>
        <dbReference type="ARBA" id="ARBA00004123"/>
    </source>
</evidence>
<dbReference type="Gene3D" id="3.30.40.140">
    <property type="match status" value="1"/>
</dbReference>
<evidence type="ECO:0000313" key="7">
    <source>
        <dbReference type="EMBL" id="KAL2521221.1"/>
    </source>
</evidence>
<dbReference type="InterPro" id="IPR052256">
    <property type="entry name" value="E3_ubiquitin-ligase_CHFR"/>
</dbReference>
<evidence type="ECO:0000259" key="6">
    <source>
        <dbReference type="Pfam" id="PF17979"/>
    </source>
</evidence>
<evidence type="ECO:0000256" key="4">
    <source>
        <dbReference type="ARBA" id="ARBA00023242"/>
    </source>
</evidence>
<dbReference type="Proteomes" id="UP001604277">
    <property type="component" value="Unassembled WGS sequence"/>
</dbReference>
<sequence length="395" mass="44511">MERGESSESKSCDDDIWAKLVPVCSRYSDIELTSDETVICSEVKSSSVEKQEWCKITRNKDEVSAIMQNKSSNAILADEKVVEDDDTTIIRCGSEIILGPDTEDSMTYRFRVIPREKSCSKQLKVKRFREDRRFGFFSFTGTLDILQSDSSLRRPNEDIALLDSYASIKSPLVINSGTKSRRKRIRSPPDEELRWDSACPQCVNEYAGFQCNQSTVHLQCHSCGGMMPSRSNSGVPQHCLGCDRAFCGAYWHALGVTESYDHPVCSGETLKPITENCFSQMGKSLQDVISDWVRKMNNREIDRTRMPLNHSEMITAQTHVCKAIITPRPPCGSPTGWMTGIIGPFYPPEHWKGKTAGMDMPAERSTIMKNTHAIEIMFVVQQGGNLDGRIYPYNK</sequence>
<evidence type="ECO:0000313" key="8">
    <source>
        <dbReference type="Proteomes" id="UP001604277"/>
    </source>
</evidence>
<protein>
    <submittedName>
        <fullName evidence="7">RING/U-box superfamily protein</fullName>
    </submittedName>
</protein>
<keyword evidence="8" id="KW-1185">Reference proteome</keyword>
<proteinExistence type="predicted"/>
<comment type="subcellular location">
    <subcellularLocation>
        <location evidence="1">Nucleus</location>
    </subcellularLocation>
</comment>
<dbReference type="GO" id="GO:0016740">
    <property type="term" value="F:transferase activity"/>
    <property type="evidence" value="ECO:0007669"/>
    <property type="project" value="UniProtKB-KW"/>
</dbReference>
<keyword evidence="3" id="KW-0833">Ubl conjugation pathway</keyword>
<dbReference type="PANTHER" id="PTHR16079">
    <property type="entry name" value="UBIQUITIN LIGASE PROTEIN CHFR"/>
    <property type="match status" value="1"/>
</dbReference>
<dbReference type="EMBL" id="JBFOLJ010000007">
    <property type="protein sequence ID" value="KAL2521221.1"/>
    <property type="molecule type" value="Genomic_DNA"/>
</dbReference>
<dbReference type="PANTHER" id="PTHR16079:SF4">
    <property type="entry name" value="E3 UBIQUITIN-PROTEIN LIGASE CHFR"/>
    <property type="match status" value="1"/>
</dbReference>
<dbReference type="GO" id="GO:0005634">
    <property type="term" value="C:nucleus"/>
    <property type="evidence" value="ECO:0007669"/>
    <property type="project" value="UniProtKB-SubCell"/>
</dbReference>
<evidence type="ECO:0000256" key="2">
    <source>
        <dbReference type="ARBA" id="ARBA00022679"/>
    </source>
</evidence>
<organism evidence="7 8">
    <name type="scientific">Forsythia ovata</name>
    <dbReference type="NCBI Taxonomy" id="205694"/>
    <lineage>
        <taxon>Eukaryota</taxon>
        <taxon>Viridiplantae</taxon>
        <taxon>Streptophyta</taxon>
        <taxon>Embryophyta</taxon>
        <taxon>Tracheophyta</taxon>
        <taxon>Spermatophyta</taxon>
        <taxon>Magnoliopsida</taxon>
        <taxon>eudicotyledons</taxon>
        <taxon>Gunneridae</taxon>
        <taxon>Pentapetalae</taxon>
        <taxon>asterids</taxon>
        <taxon>lamiids</taxon>
        <taxon>Lamiales</taxon>
        <taxon>Oleaceae</taxon>
        <taxon>Forsythieae</taxon>
        <taxon>Forsythia</taxon>
    </lineage>
</organism>
<accession>A0ABD1U876</accession>
<name>A0ABD1U876_9LAMI</name>
<dbReference type="AlphaFoldDB" id="A0ABD1U876"/>
<dbReference type="Pfam" id="PF17979">
    <property type="entry name" value="zf-CRD"/>
    <property type="match status" value="1"/>
</dbReference>
<evidence type="ECO:0000256" key="3">
    <source>
        <dbReference type="ARBA" id="ARBA00022786"/>
    </source>
</evidence>
<reference evidence="8" key="1">
    <citation type="submission" date="2024-07" db="EMBL/GenBank/DDBJ databases">
        <title>Two chromosome-level genome assemblies of Korean endemic species Abeliophyllum distichum and Forsythia ovata (Oleaceae).</title>
        <authorList>
            <person name="Jang H."/>
        </authorList>
    </citation>
    <scope>NUCLEOTIDE SEQUENCE [LARGE SCALE GENOMIC DNA]</scope>
</reference>
<keyword evidence="5" id="KW-0131">Cell cycle</keyword>
<keyword evidence="4" id="KW-0539">Nucleus</keyword>
<dbReference type="InterPro" id="IPR040909">
    <property type="entry name" value="CHFR_Znf-CRD"/>
</dbReference>